<organism evidence="3 4">
    <name type="scientific">Cereibacter changlensis</name>
    <dbReference type="NCBI Taxonomy" id="402884"/>
    <lineage>
        <taxon>Bacteria</taxon>
        <taxon>Pseudomonadati</taxon>
        <taxon>Pseudomonadota</taxon>
        <taxon>Alphaproteobacteria</taxon>
        <taxon>Rhodobacterales</taxon>
        <taxon>Paracoccaceae</taxon>
        <taxon>Cereibacter</taxon>
    </lineage>
</organism>
<dbReference type="AlphaFoldDB" id="A0A2W7R1P2"/>
<dbReference type="Gene3D" id="3.40.190.150">
    <property type="entry name" value="Bordetella uptake gene, domain 1"/>
    <property type="match status" value="1"/>
</dbReference>
<comment type="similarity">
    <text evidence="1">Belongs to the UPF0065 (bug) family.</text>
</comment>
<dbReference type="EMBL" id="QKZS01000008">
    <property type="protein sequence ID" value="PZX52160.1"/>
    <property type="molecule type" value="Genomic_DNA"/>
</dbReference>
<reference evidence="3 4" key="1">
    <citation type="submission" date="2018-06" db="EMBL/GenBank/DDBJ databases">
        <title>Genomic Encyclopedia of Archaeal and Bacterial Type Strains, Phase II (KMG-II): from individual species to whole genera.</title>
        <authorList>
            <person name="Goeker M."/>
        </authorList>
    </citation>
    <scope>NUCLEOTIDE SEQUENCE [LARGE SCALE GENOMIC DNA]</scope>
    <source>
        <strain evidence="3 4">DSM 18774</strain>
    </source>
</reference>
<name>A0A2W7R1P2_9RHOB</name>
<proteinExistence type="inferred from homology"/>
<dbReference type="PANTHER" id="PTHR42928:SF5">
    <property type="entry name" value="BLR1237 PROTEIN"/>
    <property type="match status" value="1"/>
</dbReference>
<dbReference type="InterPro" id="IPR005064">
    <property type="entry name" value="BUG"/>
</dbReference>
<evidence type="ECO:0000256" key="2">
    <source>
        <dbReference type="SAM" id="MobiDB-lite"/>
    </source>
</evidence>
<evidence type="ECO:0000256" key="1">
    <source>
        <dbReference type="ARBA" id="ARBA00006987"/>
    </source>
</evidence>
<protein>
    <submittedName>
        <fullName evidence="3">Tripartite-type tricarboxylate transporter receptor subunit TctC</fullName>
    </submittedName>
</protein>
<dbReference type="RefSeq" id="WP_211314633.1">
    <property type="nucleotide sequence ID" value="NZ_QKZS01000008.1"/>
</dbReference>
<dbReference type="Gene3D" id="3.40.190.10">
    <property type="entry name" value="Periplasmic binding protein-like II"/>
    <property type="match status" value="1"/>
</dbReference>
<gene>
    <name evidence="3" type="ORF">LX76_02686</name>
</gene>
<dbReference type="PANTHER" id="PTHR42928">
    <property type="entry name" value="TRICARBOXYLATE-BINDING PROTEIN"/>
    <property type="match status" value="1"/>
</dbReference>
<keyword evidence="3" id="KW-0675">Receptor</keyword>
<comment type="caution">
    <text evidence="3">The sequence shown here is derived from an EMBL/GenBank/DDBJ whole genome shotgun (WGS) entry which is preliminary data.</text>
</comment>
<sequence length="370" mass="40482">MRYPKSAPGLGRAVLTVFIAALAALPLRPALAQGVDFTGKPIDLAIPFSEGGGSDVWARFHAPLLSRHLPGQPEVTVRNDPGSGGTRGSNAFADQASSDGRSVLGTSGSSLFAYLLGDFRVRYDFSDWTVLMASPTGGVVYVSSDLGLTSWRDIADLRDKTLVFASQGVTSLDLVPMLAFRVLGFDTQYVFGYTGRHDGLEAMRHREVNIDYQTTSAYLRNVAPMVAAGEAVPLMSWGVVDAEGRVQRDPTFPDLPTLEELYEQLYGKPPSGPEYDAYRVFSSAGFAAQKLLVLPGDTPPEIRETWLEAIRALRRDPDYLARAPEILGAYRTLVGDEAEKLARSVTEIDPETRRFVLQWLADEYSIRLAE</sequence>
<dbReference type="Proteomes" id="UP000249538">
    <property type="component" value="Unassembled WGS sequence"/>
</dbReference>
<evidence type="ECO:0000313" key="3">
    <source>
        <dbReference type="EMBL" id="PZX52160.1"/>
    </source>
</evidence>
<dbReference type="InterPro" id="IPR042100">
    <property type="entry name" value="Bug_dom1"/>
</dbReference>
<feature type="region of interest" description="Disordered" evidence="2">
    <location>
        <begin position="71"/>
        <end position="101"/>
    </location>
</feature>
<accession>A0A2W7R1P2</accession>
<evidence type="ECO:0000313" key="4">
    <source>
        <dbReference type="Proteomes" id="UP000249538"/>
    </source>
</evidence>